<keyword evidence="2 4" id="KW-0326">Glycosidase</keyword>
<evidence type="ECO:0000259" key="3">
    <source>
        <dbReference type="SMART" id="SM00642"/>
    </source>
</evidence>
<gene>
    <name evidence="4" type="ORF">SAMN05421855_10423</name>
</gene>
<evidence type="ECO:0000256" key="1">
    <source>
        <dbReference type="ARBA" id="ARBA00022801"/>
    </source>
</evidence>
<keyword evidence="5" id="KW-1185">Reference proteome</keyword>
<dbReference type="InterPro" id="IPR017853">
    <property type="entry name" value="GH"/>
</dbReference>
<dbReference type="InterPro" id="IPR014756">
    <property type="entry name" value="Ig_E-set"/>
</dbReference>
<reference evidence="4 5" key="1">
    <citation type="submission" date="2016-10" db="EMBL/GenBank/DDBJ databases">
        <authorList>
            <person name="de Groot N.N."/>
        </authorList>
    </citation>
    <scope>NUCLEOTIDE SEQUENCE [LARGE SCALE GENOMIC DNA]</scope>
    <source>
        <strain evidence="4 5">DSM 16195</strain>
    </source>
</reference>
<dbReference type="Pfam" id="PF00128">
    <property type="entry name" value="Alpha-amylase"/>
    <property type="match status" value="1"/>
</dbReference>
<dbReference type="Gene3D" id="2.60.40.10">
    <property type="entry name" value="Immunoglobulins"/>
    <property type="match status" value="1"/>
</dbReference>
<dbReference type="AlphaFoldDB" id="A0A1G7HD00"/>
<organism evidence="4 5">
    <name type="scientific">Ulvibacter litoralis</name>
    <dbReference type="NCBI Taxonomy" id="227084"/>
    <lineage>
        <taxon>Bacteria</taxon>
        <taxon>Pseudomonadati</taxon>
        <taxon>Bacteroidota</taxon>
        <taxon>Flavobacteriia</taxon>
        <taxon>Flavobacteriales</taxon>
        <taxon>Flavobacteriaceae</taxon>
        <taxon>Ulvibacter</taxon>
    </lineage>
</organism>
<dbReference type="Gene3D" id="2.60.40.1180">
    <property type="entry name" value="Golgi alpha-mannosidase II"/>
    <property type="match status" value="1"/>
</dbReference>
<dbReference type="STRING" id="227084.SAMN05421855_10423"/>
<protein>
    <submittedName>
        <fullName evidence="4">Glycosidase</fullName>
    </submittedName>
</protein>
<dbReference type="InterPro" id="IPR006047">
    <property type="entry name" value="GH13_cat_dom"/>
</dbReference>
<dbReference type="OrthoDB" id="9805159at2"/>
<keyword evidence="1" id="KW-0378">Hydrolase</keyword>
<proteinExistence type="predicted"/>
<dbReference type="Proteomes" id="UP000199321">
    <property type="component" value="Unassembled WGS sequence"/>
</dbReference>
<dbReference type="PANTHER" id="PTHR10357">
    <property type="entry name" value="ALPHA-AMYLASE FAMILY MEMBER"/>
    <property type="match status" value="1"/>
</dbReference>
<dbReference type="Gene3D" id="3.20.20.80">
    <property type="entry name" value="Glycosidases"/>
    <property type="match status" value="1"/>
</dbReference>
<evidence type="ECO:0000256" key="2">
    <source>
        <dbReference type="ARBA" id="ARBA00023295"/>
    </source>
</evidence>
<feature type="domain" description="Glycosyl hydrolase family 13 catalytic" evidence="3">
    <location>
        <begin position="123"/>
        <end position="528"/>
    </location>
</feature>
<evidence type="ECO:0000313" key="4">
    <source>
        <dbReference type="EMBL" id="SDE98347.1"/>
    </source>
</evidence>
<dbReference type="PANTHER" id="PTHR10357:SF210">
    <property type="entry name" value="MALTODEXTRIN GLUCOSIDASE"/>
    <property type="match status" value="1"/>
</dbReference>
<dbReference type="InterPro" id="IPR013783">
    <property type="entry name" value="Ig-like_fold"/>
</dbReference>
<accession>A0A1G7HD00</accession>
<dbReference type="InterPro" id="IPR015171">
    <property type="entry name" value="Cyc-maltodext_N"/>
</dbReference>
<dbReference type="SUPFAM" id="SSF81296">
    <property type="entry name" value="E set domains"/>
    <property type="match status" value="1"/>
</dbReference>
<dbReference type="SUPFAM" id="SSF51011">
    <property type="entry name" value="Glycosyl hydrolase domain"/>
    <property type="match status" value="1"/>
</dbReference>
<name>A0A1G7HD00_9FLAO</name>
<evidence type="ECO:0000313" key="5">
    <source>
        <dbReference type="Proteomes" id="UP000199321"/>
    </source>
</evidence>
<dbReference type="SUPFAM" id="SSF51445">
    <property type="entry name" value="(Trans)glycosidases"/>
    <property type="match status" value="1"/>
</dbReference>
<dbReference type="SMART" id="SM00642">
    <property type="entry name" value="Aamy"/>
    <property type="match status" value="1"/>
</dbReference>
<dbReference type="EMBL" id="FNBA01000004">
    <property type="protein sequence ID" value="SDE98347.1"/>
    <property type="molecule type" value="Genomic_DNA"/>
</dbReference>
<dbReference type="GO" id="GO:0016798">
    <property type="term" value="F:hydrolase activity, acting on glycosyl bonds"/>
    <property type="evidence" value="ECO:0007669"/>
    <property type="project" value="UniProtKB-KW"/>
</dbReference>
<dbReference type="RefSeq" id="WP_093144692.1">
    <property type="nucleotide sequence ID" value="NZ_BMWO01000004.1"/>
</dbReference>
<dbReference type="InterPro" id="IPR013780">
    <property type="entry name" value="Glyco_hydro_b"/>
</dbReference>
<dbReference type="GO" id="GO:0005975">
    <property type="term" value="P:carbohydrate metabolic process"/>
    <property type="evidence" value="ECO:0007669"/>
    <property type="project" value="InterPro"/>
</dbReference>
<sequence length="617" mass="71233">MKLFLSSLFFCVTLAVFGQVERVEPPFWWAGMQQSDVQILCYGKDISQFDVSVNGLNITEVQKTTNPNYLFVTVATKNVSEGTYVLHFQKKGKTKFTYDFELKERRTASEARQGFDASDAMYLLMPDRFANGDPTNDSTKNTVEKVDRANNGGRHGGDIQGIINQLDYLEDLGFTALWSTPLLEDNEPSYSYHTYAQSDYYKIDPRYGTNEDYKQLASEMHKRDMKLVMDYVTNHWGSKHWMIQDLPTTDWIHIWKDGDANGFKRSNYRMTTQYDPNASEVDAEGCMNGWFDTTMPDMNQKNPLLLQYMIQNAIWWIEYADLDGFRVDTYSYNDKEAIAIWTKEIMKEYPNFNIVGEVWMHSPAEIAFWQKDSKIGAIQDFNSGLPSVMDFTLHDAFMQMFKETQGWDTGLQRAYDNFSNDFLYSDIDNILVFAGNHDTNRIAQIYGNDFDKIKQVFTMIFTVRGIPQFYYGDELGMMGDKEANGDGDIRKDFPGGWTGDIQNAFTEEGRTASQNQYHSFVKKVLNWRKEKEVMHTGKFLQYIPMDDVYVYFRYNASERVMVVLNNSEEEKTLSLNRFAEGLHGATSGTDIVSEEKITLQNSMQLAPRAALIIELTK</sequence>
<dbReference type="Pfam" id="PF09087">
    <property type="entry name" value="Cyc-maltodext_N"/>
    <property type="match status" value="1"/>
</dbReference>
<dbReference type="CDD" id="cd11340">
    <property type="entry name" value="AmyAc_bac_CMD_like_3"/>
    <property type="match status" value="1"/>
</dbReference>